<dbReference type="GO" id="GO:0003700">
    <property type="term" value="F:DNA-binding transcription factor activity"/>
    <property type="evidence" value="ECO:0007669"/>
    <property type="project" value="InterPro"/>
</dbReference>
<gene>
    <name evidence="6" type="ORF">DQ392_27870</name>
</gene>
<dbReference type="Gene3D" id="3.40.50.280">
    <property type="entry name" value="Cobalamin-binding domain"/>
    <property type="match status" value="1"/>
</dbReference>
<dbReference type="Proteomes" id="UP000253507">
    <property type="component" value="Unassembled WGS sequence"/>
</dbReference>
<proteinExistence type="predicted"/>
<dbReference type="EMBL" id="QOIM01000042">
    <property type="protein sequence ID" value="RCG14894.1"/>
    <property type="molecule type" value="Genomic_DNA"/>
</dbReference>
<dbReference type="GO" id="GO:0003677">
    <property type="term" value="F:DNA binding"/>
    <property type="evidence" value="ECO:0007669"/>
    <property type="project" value="UniProtKB-KW"/>
</dbReference>
<dbReference type="InterPro" id="IPR047057">
    <property type="entry name" value="MerR_fam"/>
</dbReference>
<sequence length="302" mass="31439">MARMSTHATPCRTSATPEAEVSLFSVGVAAQRLQTKAATLRAWGTRYGLEPSGRTPGGHRRYSLEDLQRLDRMLHLVRQGVAAAQAARAVSAGPPPDSTGSVPVSAQDLRAAMDAFDPEAVTRLAAAALARQGAALAWTTVFAPALVAIGEHWEKTGCGVETEHMTSGLLEAALRQHAQAHAPNPSAQAPLVLLAATSDEQHTLPLTALAAALADRSYTSVLLGSLPSRYLIEAISRTQPHATVLWARDPATADTGMLQDAASSASAPVYPAGPGWPCSPCTGHAASVLQTLPQTLDVLTGI</sequence>
<evidence type="ECO:0000256" key="2">
    <source>
        <dbReference type="ARBA" id="ARBA00023015"/>
    </source>
</evidence>
<evidence type="ECO:0000259" key="5">
    <source>
        <dbReference type="PROSITE" id="PS50937"/>
    </source>
</evidence>
<dbReference type="SUPFAM" id="SSF46955">
    <property type="entry name" value="Putative DNA-binding domain"/>
    <property type="match status" value="1"/>
</dbReference>
<feature type="domain" description="HTH merR-type" evidence="5">
    <location>
        <begin position="23"/>
        <end position="92"/>
    </location>
</feature>
<dbReference type="Gene3D" id="1.10.1240.10">
    <property type="entry name" value="Methionine synthase domain"/>
    <property type="match status" value="1"/>
</dbReference>
<keyword evidence="1" id="KW-0678">Repressor</keyword>
<dbReference type="InterPro" id="IPR009061">
    <property type="entry name" value="DNA-bd_dom_put_sf"/>
</dbReference>
<evidence type="ECO:0000313" key="7">
    <source>
        <dbReference type="Proteomes" id="UP000253507"/>
    </source>
</evidence>
<dbReference type="Pfam" id="PF02607">
    <property type="entry name" value="B12-binding_2"/>
    <property type="match status" value="1"/>
</dbReference>
<organism evidence="6 7">
    <name type="scientific">Streptomyces reniochalinae</name>
    <dbReference type="NCBI Taxonomy" id="2250578"/>
    <lineage>
        <taxon>Bacteria</taxon>
        <taxon>Bacillati</taxon>
        <taxon>Actinomycetota</taxon>
        <taxon>Actinomycetes</taxon>
        <taxon>Kitasatosporales</taxon>
        <taxon>Streptomycetaceae</taxon>
        <taxon>Streptomyces</taxon>
    </lineage>
</organism>
<dbReference type="AlphaFoldDB" id="A0A367EA12"/>
<dbReference type="Pfam" id="PF13411">
    <property type="entry name" value="MerR_1"/>
    <property type="match status" value="1"/>
</dbReference>
<keyword evidence="3" id="KW-0238">DNA-binding</keyword>
<comment type="caution">
    <text evidence="6">The sequence shown here is derived from an EMBL/GenBank/DDBJ whole genome shotgun (WGS) entry which is preliminary data.</text>
</comment>
<accession>A0A367EA12</accession>
<evidence type="ECO:0000256" key="4">
    <source>
        <dbReference type="ARBA" id="ARBA00023163"/>
    </source>
</evidence>
<evidence type="ECO:0000256" key="1">
    <source>
        <dbReference type="ARBA" id="ARBA00022491"/>
    </source>
</evidence>
<dbReference type="PROSITE" id="PS50937">
    <property type="entry name" value="HTH_MERR_2"/>
    <property type="match status" value="1"/>
</dbReference>
<dbReference type="Gene3D" id="1.10.1660.10">
    <property type="match status" value="1"/>
</dbReference>
<name>A0A367EA12_9ACTN</name>
<dbReference type="SMART" id="SM00422">
    <property type="entry name" value="HTH_MERR"/>
    <property type="match status" value="1"/>
</dbReference>
<dbReference type="InterPro" id="IPR036594">
    <property type="entry name" value="Meth_synthase_dom"/>
</dbReference>
<dbReference type="PANTHER" id="PTHR30204">
    <property type="entry name" value="REDOX-CYCLING DRUG-SENSING TRANSCRIPTIONAL ACTIVATOR SOXR"/>
    <property type="match status" value="1"/>
</dbReference>
<evidence type="ECO:0000256" key="3">
    <source>
        <dbReference type="ARBA" id="ARBA00023125"/>
    </source>
</evidence>
<dbReference type="InterPro" id="IPR000551">
    <property type="entry name" value="MerR-type_HTH_dom"/>
</dbReference>
<dbReference type="OrthoDB" id="9800334at2"/>
<keyword evidence="7" id="KW-1185">Reference proteome</keyword>
<reference evidence="6 7" key="1">
    <citation type="submission" date="2018-06" db="EMBL/GenBank/DDBJ databases">
        <title>Streptomyces reniochalinae sp. nov. and Streptomyces diacarnus sp. nov. from marine sponges.</title>
        <authorList>
            <person name="Li L."/>
        </authorList>
    </citation>
    <scope>NUCLEOTIDE SEQUENCE [LARGE SCALE GENOMIC DNA]</scope>
    <source>
        <strain evidence="6 7">LHW50302</strain>
    </source>
</reference>
<dbReference type="PANTHER" id="PTHR30204:SF69">
    <property type="entry name" value="MERR-FAMILY TRANSCRIPTIONAL REGULATOR"/>
    <property type="match status" value="1"/>
</dbReference>
<dbReference type="InterPro" id="IPR003759">
    <property type="entry name" value="Cbl-bd_cap"/>
</dbReference>
<keyword evidence="2" id="KW-0805">Transcription regulation</keyword>
<evidence type="ECO:0000313" key="6">
    <source>
        <dbReference type="EMBL" id="RCG14894.1"/>
    </source>
</evidence>
<keyword evidence="4" id="KW-0804">Transcription</keyword>
<protein>
    <submittedName>
        <fullName evidence="6">MerR family transcriptional regulator</fullName>
    </submittedName>
</protein>